<dbReference type="Gramene" id="EFJ04752">
    <property type="protein sequence ID" value="EFJ04752"/>
    <property type="gene ID" value="SELMODRAFT_138318"/>
</dbReference>
<evidence type="ECO:0000256" key="2">
    <source>
        <dbReference type="SAM" id="SignalP"/>
    </source>
</evidence>
<accession>D8TF17</accession>
<dbReference type="InParanoid" id="D8TF17"/>
<gene>
    <name evidence="3" type="ORF">SELMODRAFT_138318</name>
</gene>
<dbReference type="OMA" id="CCHNAGV"/>
<dbReference type="InterPro" id="IPR035669">
    <property type="entry name" value="SGNH_plant_lipase-like"/>
</dbReference>
<dbReference type="PANTHER" id="PTHR45642:SF35">
    <property type="entry name" value="GDSL ESTERASE_LIPASE APG"/>
    <property type="match status" value="1"/>
</dbReference>
<dbReference type="Gene3D" id="3.40.50.1110">
    <property type="entry name" value="SGNH hydrolase"/>
    <property type="match status" value="1"/>
</dbReference>
<dbReference type="eggNOG" id="ENOG502QW3W">
    <property type="taxonomic scope" value="Eukaryota"/>
</dbReference>
<dbReference type="CDD" id="cd01837">
    <property type="entry name" value="SGNH_plant_lipase_like"/>
    <property type="match status" value="1"/>
</dbReference>
<dbReference type="OrthoDB" id="1600564at2759"/>
<dbReference type="AlphaFoldDB" id="D8TF17"/>
<reference evidence="3 4" key="1">
    <citation type="journal article" date="2011" name="Science">
        <title>The Selaginella genome identifies genetic changes associated with the evolution of vascular plants.</title>
        <authorList>
            <person name="Banks J.A."/>
            <person name="Nishiyama T."/>
            <person name="Hasebe M."/>
            <person name="Bowman J.L."/>
            <person name="Gribskov M."/>
            <person name="dePamphilis C."/>
            <person name="Albert V.A."/>
            <person name="Aono N."/>
            <person name="Aoyama T."/>
            <person name="Ambrose B.A."/>
            <person name="Ashton N.W."/>
            <person name="Axtell M.J."/>
            <person name="Barker E."/>
            <person name="Barker M.S."/>
            <person name="Bennetzen J.L."/>
            <person name="Bonawitz N.D."/>
            <person name="Chapple C."/>
            <person name="Cheng C."/>
            <person name="Correa L.G."/>
            <person name="Dacre M."/>
            <person name="DeBarry J."/>
            <person name="Dreyer I."/>
            <person name="Elias M."/>
            <person name="Engstrom E.M."/>
            <person name="Estelle M."/>
            <person name="Feng L."/>
            <person name="Finet C."/>
            <person name="Floyd S.K."/>
            <person name="Frommer W.B."/>
            <person name="Fujita T."/>
            <person name="Gramzow L."/>
            <person name="Gutensohn M."/>
            <person name="Harholt J."/>
            <person name="Hattori M."/>
            <person name="Heyl A."/>
            <person name="Hirai T."/>
            <person name="Hiwatashi Y."/>
            <person name="Ishikawa M."/>
            <person name="Iwata M."/>
            <person name="Karol K.G."/>
            <person name="Koehler B."/>
            <person name="Kolukisaoglu U."/>
            <person name="Kubo M."/>
            <person name="Kurata T."/>
            <person name="Lalonde S."/>
            <person name="Li K."/>
            <person name="Li Y."/>
            <person name="Litt A."/>
            <person name="Lyons E."/>
            <person name="Manning G."/>
            <person name="Maruyama T."/>
            <person name="Michael T.P."/>
            <person name="Mikami K."/>
            <person name="Miyazaki S."/>
            <person name="Morinaga S."/>
            <person name="Murata T."/>
            <person name="Mueller-Roeber B."/>
            <person name="Nelson D.R."/>
            <person name="Obara M."/>
            <person name="Oguri Y."/>
            <person name="Olmstead R.G."/>
            <person name="Onodera N."/>
            <person name="Petersen B.L."/>
            <person name="Pils B."/>
            <person name="Prigge M."/>
            <person name="Rensing S.A."/>
            <person name="Riano-Pachon D.M."/>
            <person name="Roberts A.W."/>
            <person name="Sato Y."/>
            <person name="Scheller H.V."/>
            <person name="Schulz B."/>
            <person name="Schulz C."/>
            <person name="Shakirov E.V."/>
            <person name="Shibagaki N."/>
            <person name="Shinohara N."/>
            <person name="Shippen D.E."/>
            <person name="Soerensen I."/>
            <person name="Sotooka R."/>
            <person name="Sugimoto N."/>
            <person name="Sugita M."/>
            <person name="Sumikawa N."/>
            <person name="Tanurdzic M."/>
            <person name="Theissen G."/>
            <person name="Ulvskov P."/>
            <person name="Wakazuki S."/>
            <person name="Weng J.K."/>
            <person name="Willats W.W."/>
            <person name="Wipf D."/>
            <person name="Wolf P.G."/>
            <person name="Yang L."/>
            <person name="Zimmer A.D."/>
            <person name="Zhu Q."/>
            <person name="Mitros T."/>
            <person name="Hellsten U."/>
            <person name="Loque D."/>
            <person name="Otillar R."/>
            <person name="Salamov A."/>
            <person name="Schmutz J."/>
            <person name="Shapiro H."/>
            <person name="Lindquist E."/>
            <person name="Lucas S."/>
            <person name="Rokhsar D."/>
            <person name="Grigoriev I.V."/>
        </authorList>
    </citation>
    <scope>NUCLEOTIDE SEQUENCE [LARGE SCALE GENOMIC DNA]</scope>
</reference>
<feature type="signal peptide" evidence="2">
    <location>
        <begin position="1"/>
        <end position="20"/>
    </location>
</feature>
<dbReference type="HOGENOM" id="CLU_015101_0_0_1"/>
<dbReference type="KEGG" id="smo:SELMODRAFT_138318"/>
<feature type="chain" id="PRO_5003123536" evidence="2">
    <location>
        <begin position="21"/>
        <end position="356"/>
    </location>
</feature>
<proteinExistence type="inferred from homology"/>
<dbReference type="InterPro" id="IPR050592">
    <property type="entry name" value="GDSL_lipolytic_enzyme"/>
</dbReference>
<dbReference type="GO" id="GO:0016788">
    <property type="term" value="F:hydrolase activity, acting on ester bonds"/>
    <property type="evidence" value="ECO:0007669"/>
    <property type="project" value="InterPro"/>
</dbReference>
<comment type="similarity">
    <text evidence="1">Belongs to the 'GDSL' lipolytic enzyme family.</text>
</comment>
<protein>
    <submittedName>
        <fullName evidence="3">Uncharacterized protein</fullName>
    </submittedName>
</protein>
<dbReference type="SUPFAM" id="SSF52266">
    <property type="entry name" value="SGNH hydrolase"/>
    <property type="match status" value="1"/>
</dbReference>
<dbReference type="InterPro" id="IPR036514">
    <property type="entry name" value="SGNH_hydro_sf"/>
</dbReference>
<dbReference type="PANTHER" id="PTHR45642">
    <property type="entry name" value="GDSL ESTERASE/LIPASE EXL3"/>
    <property type="match status" value="1"/>
</dbReference>
<dbReference type="InterPro" id="IPR001087">
    <property type="entry name" value="GDSL"/>
</dbReference>
<name>D8TF17_SELML</name>
<evidence type="ECO:0000313" key="4">
    <source>
        <dbReference type="Proteomes" id="UP000001514"/>
    </source>
</evidence>
<keyword evidence="2" id="KW-0732">Signal</keyword>
<dbReference type="Proteomes" id="UP000001514">
    <property type="component" value="Unassembled WGS sequence"/>
</dbReference>
<evidence type="ECO:0000313" key="3">
    <source>
        <dbReference type="EMBL" id="EFJ04752.1"/>
    </source>
</evidence>
<dbReference type="EMBL" id="GL377755">
    <property type="protein sequence ID" value="EFJ04752.1"/>
    <property type="molecule type" value="Genomic_DNA"/>
</dbReference>
<organism evidence="4">
    <name type="scientific">Selaginella moellendorffii</name>
    <name type="common">Spikemoss</name>
    <dbReference type="NCBI Taxonomy" id="88036"/>
    <lineage>
        <taxon>Eukaryota</taxon>
        <taxon>Viridiplantae</taxon>
        <taxon>Streptophyta</taxon>
        <taxon>Embryophyta</taxon>
        <taxon>Tracheophyta</taxon>
        <taxon>Lycopodiopsida</taxon>
        <taxon>Selaginellales</taxon>
        <taxon>Selaginellaceae</taxon>
        <taxon>Selaginella</taxon>
    </lineage>
</organism>
<keyword evidence="4" id="KW-1185">Reference proteome</keyword>
<sequence>MSSAILFCALLASTLSLVYAQSPNCTNATAVFTLGDSIVDSGNNNYFVNVSFTIARANHTPYGVDYPNQIPTGRFTNGLVLPDYLAQYCGINRALPFLDPNANGVNLTQGVNLASGGAAIIDALSSNLTPYNFSLQVQWFANVTQRLQALEGVAAASARIAKALFILSFGSNDFSNKNFSIYLNYTDADFRALMITTFSSRIKDLYNLGARKFIIPALGPLGCTPIAITIQCLSAGNFFPSCRTNCNENSNNLAYSYDVDLQTALNSLQANLTGSKFYFNFDAYNVTRDAISNPSNYGYTVVNRGCCGFGFTEIGDGCNGTMVCSSRSSYMFFDAIHPGQDLIKLLANRLFPSLAS</sequence>
<evidence type="ECO:0000256" key="1">
    <source>
        <dbReference type="ARBA" id="ARBA00008668"/>
    </source>
</evidence>
<dbReference type="Pfam" id="PF00657">
    <property type="entry name" value="Lipase_GDSL"/>
    <property type="match status" value="1"/>
</dbReference>